<evidence type="ECO:0000313" key="6">
    <source>
        <dbReference type="Proteomes" id="UP000014062"/>
    </source>
</evidence>
<feature type="domain" description="HTH arsR-type" evidence="4">
    <location>
        <begin position="28"/>
        <end position="127"/>
    </location>
</feature>
<name>A0A7U9DKW3_STRLI</name>
<protein>
    <submittedName>
        <fullName evidence="5">ArsR regulator</fullName>
    </submittedName>
</protein>
<dbReference type="PANTHER" id="PTHR33154:SF18">
    <property type="entry name" value="ARSENICAL RESISTANCE OPERON REPRESSOR"/>
    <property type="match status" value="1"/>
</dbReference>
<keyword evidence="1" id="KW-0805">Transcription regulation</keyword>
<dbReference type="PRINTS" id="PR00778">
    <property type="entry name" value="HTHARSR"/>
</dbReference>
<dbReference type="InterPro" id="IPR001845">
    <property type="entry name" value="HTH_ArsR_DNA-bd_dom"/>
</dbReference>
<dbReference type="CDD" id="cd00090">
    <property type="entry name" value="HTH_ARSR"/>
    <property type="match status" value="1"/>
</dbReference>
<dbReference type="Gene3D" id="1.10.10.10">
    <property type="entry name" value="Winged helix-like DNA-binding domain superfamily/Winged helix DNA-binding domain"/>
    <property type="match status" value="1"/>
</dbReference>
<sequence length="127" mass="14020">MTVIDLQMSDDGFFEGGSCGPGLNCQPLERSEAEQLSTILRSIADPTRLQLFRLLERAPDGEACVCDLADSLGLRQSTVSHHLKIMTEAGLLDRERRGTWAWFSVNHEGLRRIRSILDPAPQATTGP</sequence>
<dbReference type="InterPro" id="IPR036390">
    <property type="entry name" value="WH_DNA-bd_sf"/>
</dbReference>
<reference evidence="6" key="1">
    <citation type="journal article" date="2013" name="Genome Biol. Evol.">
        <title>The genome sequence of Streptomyces lividans 66 reveals a novel tRNA-dependent peptide biosynthetic system within a metal-related genomic island.</title>
        <authorList>
            <person name="Cruz-Morales P."/>
            <person name="Vijgenboom E."/>
            <person name="Iruegas-Bocardo F."/>
            <person name="Girard G."/>
            <person name="Yanez-Guerra L.A."/>
            <person name="Ramos-Aboites H.E."/>
            <person name="Pernodet J.L."/>
            <person name="Anne J."/>
            <person name="van Wezel G.P."/>
            <person name="Barona-Gomez F."/>
        </authorList>
    </citation>
    <scope>NUCLEOTIDE SEQUENCE [LARGE SCALE GENOMIC DNA]</scope>
    <source>
        <strain evidence="6">1326</strain>
    </source>
</reference>
<evidence type="ECO:0000313" key="5">
    <source>
        <dbReference type="EMBL" id="EOY45824.1"/>
    </source>
</evidence>
<keyword evidence="3" id="KW-0804">Transcription</keyword>
<evidence type="ECO:0000259" key="4">
    <source>
        <dbReference type="PROSITE" id="PS50987"/>
    </source>
</evidence>
<dbReference type="SUPFAM" id="SSF46785">
    <property type="entry name" value="Winged helix' DNA-binding domain"/>
    <property type="match status" value="1"/>
</dbReference>
<dbReference type="InterPro" id="IPR036388">
    <property type="entry name" value="WH-like_DNA-bd_sf"/>
</dbReference>
<evidence type="ECO:0000256" key="2">
    <source>
        <dbReference type="ARBA" id="ARBA00023125"/>
    </source>
</evidence>
<gene>
    <name evidence="5" type="ORF">SLI_1107</name>
</gene>
<dbReference type="AlphaFoldDB" id="A0A7U9DKW3"/>
<dbReference type="SMART" id="SM00418">
    <property type="entry name" value="HTH_ARSR"/>
    <property type="match status" value="1"/>
</dbReference>
<dbReference type="Proteomes" id="UP000014062">
    <property type="component" value="Chromosome"/>
</dbReference>
<dbReference type="GO" id="GO:0003677">
    <property type="term" value="F:DNA binding"/>
    <property type="evidence" value="ECO:0007669"/>
    <property type="project" value="UniProtKB-KW"/>
</dbReference>
<dbReference type="NCBIfam" id="NF033788">
    <property type="entry name" value="HTH_metalloreg"/>
    <property type="match status" value="1"/>
</dbReference>
<evidence type="ECO:0000256" key="1">
    <source>
        <dbReference type="ARBA" id="ARBA00023015"/>
    </source>
</evidence>
<dbReference type="EMBL" id="CM001889">
    <property type="protein sequence ID" value="EOY45824.1"/>
    <property type="molecule type" value="Genomic_DNA"/>
</dbReference>
<keyword evidence="2" id="KW-0238">DNA-binding</keyword>
<accession>A0A7U9DKW3</accession>
<dbReference type="Pfam" id="PF01022">
    <property type="entry name" value="HTH_5"/>
    <property type="match status" value="1"/>
</dbReference>
<proteinExistence type="predicted"/>
<organism evidence="5 6">
    <name type="scientific">Streptomyces lividans 1326</name>
    <dbReference type="NCBI Taxonomy" id="1200984"/>
    <lineage>
        <taxon>Bacteria</taxon>
        <taxon>Bacillati</taxon>
        <taxon>Actinomycetota</taxon>
        <taxon>Actinomycetes</taxon>
        <taxon>Kitasatosporales</taxon>
        <taxon>Streptomycetaceae</taxon>
        <taxon>Streptomyces</taxon>
    </lineage>
</organism>
<dbReference type="InterPro" id="IPR051081">
    <property type="entry name" value="HTH_MetalResp_TranReg"/>
</dbReference>
<dbReference type="PROSITE" id="PS50987">
    <property type="entry name" value="HTH_ARSR_2"/>
    <property type="match status" value="1"/>
</dbReference>
<dbReference type="PANTHER" id="PTHR33154">
    <property type="entry name" value="TRANSCRIPTIONAL REGULATOR, ARSR FAMILY"/>
    <property type="match status" value="1"/>
</dbReference>
<dbReference type="GO" id="GO:0003700">
    <property type="term" value="F:DNA-binding transcription factor activity"/>
    <property type="evidence" value="ECO:0007669"/>
    <property type="project" value="InterPro"/>
</dbReference>
<dbReference type="InterPro" id="IPR011991">
    <property type="entry name" value="ArsR-like_HTH"/>
</dbReference>
<evidence type="ECO:0000256" key="3">
    <source>
        <dbReference type="ARBA" id="ARBA00023163"/>
    </source>
</evidence>